<reference evidence="1 2" key="1">
    <citation type="submission" date="2018-09" db="EMBL/GenBank/DDBJ databases">
        <authorList>
            <person name="Zhu H."/>
        </authorList>
    </citation>
    <scope>NUCLEOTIDE SEQUENCE [LARGE SCALE GENOMIC DNA]</scope>
    <source>
        <strain evidence="1 2">K2R10-39</strain>
    </source>
</reference>
<gene>
    <name evidence="1" type="ORF">D3870_19370</name>
</gene>
<organism evidence="1 2">
    <name type="scientific">Noviherbaspirillum cavernae</name>
    <dbReference type="NCBI Taxonomy" id="2320862"/>
    <lineage>
        <taxon>Bacteria</taxon>
        <taxon>Pseudomonadati</taxon>
        <taxon>Pseudomonadota</taxon>
        <taxon>Betaproteobacteria</taxon>
        <taxon>Burkholderiales</taxon>
        <taxon>Oxalobacteraceae</taxon>
        <taxon>Noviherbaspirillum</taxon>
    </lineage>
</organism>
<proteinExistence type="predicted"/>
<dbReference type="Proteomes" id="UP000285190">
    <property type="component" value="Unassembled WGS sequence"/>
</dbReference>
<sequence>MRGPRDVKRRQQVAVNKRVPQNPCRRFRILQSAIRHMPPAGFPDDGAVHAHPFARINPAIFDMDQGSAAYRKRTLPPG</sequence>
<accession>A0A418WVA7</accession>
<keyword evidence="2" id="KW-1185">Reference proteome</keyword>
<dbReference type="AlphaFoldDB" id="A0A418WVA7"/>
<evidence type="ECO:0000313" key="2">
    <source>
        <dbReference type="Proteomes" id="UP000285190"/>
    </source>
</evidence>
<dbReference type="EMBL" id="QYUN01000003">
    <property type="protein sequence ID" value="RJF96598.1"/>
    <property type="molecule type" value="Genomic_DNA"/>
</dbReference>
<protein>
    <submittedName>
        <fullName evidence="1">Uncharacterized protein</fullName>
    </submittedName>
</protein>
<comment type="caution">
    <text evidence="1">The sequence shown here is derived from an EMBL/GenBank/DDBJ whole genome shotgun (WGS) entry which is preliminary data.</text>
</comment>
<evidence type="ECO:0000313" key="1">
    <source>
        <dbReference type="EMBL" id="RJF96598.1"/>
    </source>
</evidence>
<name>A0A418WVA7_9BURK</name>